<gene>
    <name evidence="3" type="ORF">PUV54_16015</name>
</gene>
<dbReference type="KEGG" id="hfl:PUV54_16015"/>
<dbReference type="InterPro" id="IPR012338">
    <property type="entry name" value="Beta-lactam/transpept-like"/>
</dbReference>
<feature type="chain" id="PRO_5042108691" evidence="1">
    <location>
        <begin position="26"/>
        <end position="428"/>
    </location>
</feature>
<feature type="signal peptide" evidence="1">
    <location>
        <begin position="1"/>
        <end position="25"/>
    </location>
</feature>
<dbReference type="EMBL" id="CP118166">
    <property type="protein sequence ID" value="WDI31457.1"/>
    <property type="molecule type" value="Genomic_DNA"/>
</dbReference>
<dbReference type="PANTHER" id="PTHR43283:SF7">
    <property type="entry name" value="BETA-LACTAMASE-RELATED DOMAIN-CONTAINING PROTEIN"/>
    <property type="match status" value="1"/>
</dbReference>
<keyword evidence="3" id="KW-0378">Hydrolase</keyword>
<evidence type="ECO:0000256" key="1">
    <source>
        <dbReference type="SAM" id="SignalP"/>
    </source>
</evidence>
<name>A0AAE9ZF01_9PROT</name>
<evidence type="ECO:0000259" key="2">
    <source>
        <dbReference type="Pfam" id="PF00144"/>
    </source>
</evidence>
<accession>A0AAE9ZF01</accession>
<dbReference type="InterPro" id="IPR001466">
    <property type="entry name" value="Beta-lactam-related"/>
</dbReference>
<dbReference type="SUPFAM" id="SSF56601">
    <property type="entry name" value="beta-lactamase/transpeptidase-like"/>
    <property type="match status" value="1"/>
</dbReference>
<dbReference type="GO" id="GO:0016787">
    <property type="term" value="F:hydrolase activity"/>
    <property type="evidence" value="ECO:0007669"/>
    <property type="project" value="UniProtKB-KW"/>
</dbReference>
<feature type="domain" description="Beta-lactamase-related" evidence="2">
    <location>
        <begin position="124"/>
        <end position="405"/>
    </location>
</feature>
<keyword evidence="1" id="KW-0732">Signal</keyword>
<reference evidence="3" key="1">
    <citation type="submission" date="2023-02" db="EMBL/GenBank/DDBJ databases">
        <title>Genome sequence of Hyphococcus flavus.</title>
        <authorList>
            <person name="Rong J.-C."/>
            <person name="Zhao Q."/>
            <person name="Yi M."/>
            <person name="Wu J.-Y."/>
        </authorList>
    </citation>
    <scope>NUCLEOTIDE SEQUENCE</scope>
    <source>
        <strain evidence="3">MCCC 1K03223</strain>
    </source>
</reference>
<dbReference type="RefSeq" id="WP_274493345.1">
    <property type="nucleotide sequence ID" value="NZ_CP118166.1"/>
</dbReference>
<dbReference type="Proteomes" id="UP001214043">
    <property type="component" value="Chromosome"/>
</dbReference>
<evidence type="ECO:0000313" key="4">
    <source>
        <dbReference type="Proteomes" id="UP001214043"/>
    </source>
</evidence>
<dbReference type="PANTHER" id="PTHR43283">
    <property type="entry name" value="BETA-LACTAMASE-RELATED"/>
    <property type="match status" value="1"/>
</dbReference>
<sequence length="428" mass="47094">MNPFSPFLILFSVLLIASCEGPAEANISEDNENYSAQEATADKAEPGFWKNPNEIYVSTEWPMDDDDLKIWEVPKLEKALIDPAPAERNDGLSVGELGVDGGDKDMIVKVAEEIADSQHGNIDSLLIAHKGKLLFESYYSNGRLNLTHPQASATKTYTSLALGRAIQLGYLTMEDLDKPVISFLDDLDPSKFVEGAERVTLHHALTMRTGIRINDEQREEFENNPDQVKRQKFVQAIFELSAPITEESQSSFAYGNYASALVMQVIDAVVPSGAEEFVKNELLSKLDITTYRWLSEFGLPAGGWKSSFTSRDMMKFGLLAANKGKWNGEQLVSEAYIIKATSQILSTGDDDIYGGGKDVSNAGYGYFWWSADLKSGDKTYQTPNAQGGGGQFIILVDELDIVIVSTAGMRSPKSLQLAAERILPAFVQ</sequence>
<dbReference type="Gene3D" id="3.40.710.10">
    <property type="entry name" value="DD-peptidase/beta-lactamase superfamily"/>
    <property type="match status" value="1"/>
</dbReference>
<protein>
    <submittedName>
        <fullName evidence="3">Serine hydrolase</fullName>
    </submittedName>
</protein>
<keyword evidence="4" id="KW-1185">Reference proteome</keyword>
<evidence type="ECO:0000313" key="3">
    <source>
        <dbReference type="EMBL" id="WDI31457.1"/>
    </source>
</evidence>
<dbReference type="InterPro" id="IPR050789">
    <property type="entry name" value="Diverse_Enzym_Activities"/>
</dbReference>
<organism evidence="3 4">
    <name type="scientific">Hyphococcus flavus</name>
    <dbReference type="NCBI Taxonomy" id="1866326"/>
    <lineage>
        <taxon>Bacteria</taxon>
        <taxon>Pseudomonadati</taxon>
        <taxon>Pseudomonadota</taxon>
        <taxon>Alphaproteobacteria</taxon>
        <taxon>Parvularculales</taxon>
        <taxon>Parvularculaceae</taxon>
        <taxon>Hyphococcus</taxon>
    </lineage>
</organism>
<dbReference type="AlphaFoldDB" id="A0AAE9ZF01"/>
<proteinExistence type="predicted"/>
<dbReference type="Pfam" id="PF00144">
    <property type="entry name" value="Beta-lactamase"/>
    <property type="match status" value="1"/>
</dbReference>